<reference evidence="1 2" key="1">
    <citation type="submission" date="2019-06" db="EMBL/GenBank/DDBJ databases">
        <title>Genomic Encyclopedia of Type Strains, Phase IV (KMG-V): Genome sequencing to study the core and pangenomes of soil and plant-associated prokaryotes.</title>
        <authorList>
            <person name="Whitman W."/>
        </authorList>
    </citation>
    <scope>NUCLEOTIDE SEQUENCE [LARGE SCALE GENOMIC DNA]</scope>
    <source>
        <strain evidence="1 2">BR 10355</strain>
    </source>
</reference>
<accession>A0A560MHC4</accession>
<proteinExistence type="predicted"/>
<keyword evidence="2" id="KW-1185">Reference proteome</keyword>
<protein>
    <submittedName>
        <fullName evidence="1">Uncharacterized protein</fullName>
    </submittedName>
</protein>
<evidence type="ECO:0000313" key="1">
    <source>
        <dbReference type="EMBL" id="TWC06753.1"/>
    </source>
</evidence>
<dbReference type="Proteomes" id="UP000321304">
    <property type="component" value="Unassembled WGS sequence"/>
</dbReference>
<organism evidence="1 2">
    <name type="scientific">Bradyrhizobium macuxiense</name>
    <dbReference type="NCBI Taxonomy" id="1755647"/>
    <lineage>
        <taxon>Bacteria</taxon>
        <taxon>Pseudomonadati</taxon>
        <taxon>Pseudomonadota</taxon>
        <taxon>Alphaproteobacteria</taxon>
        <taxon>Hyphomicrobiales</taxon>
        <taxon>Nitrobacteraceae</taxon>
        <taxon>Bradyrhizobium</taxon>
    </lineage>
</organism>
<sequence length="73" mass="8336">MLNGIGRIAMTELEELRYFEHQCLEMAKQSTLPDARHALQILARNYATAAEMLERRAQSANTALAQLFRCLKL</sequence>
<dbReference type="AlphaFoldDB" id="A0A560MHC4"/>
<name>A0A560MHC4_9BRAD</name>
<gene>
    <name evidence="1" type="ORF">FBZ93_10141</name>
</gene>
<comment type="caution">
    <text evidence="1">The sequence shown here is derived from an EMBL/GenBank/DDBJ whole genome shotgun (WGS) entry which is preliminary data.</text>
</comment>
<dbReference type="EMBL" id="VITY01000001">
    <property type="protein sequence ID" value="TWC06753.1"/>
    <property type="molecule type" value="Genomic_DNA"/>
</dbReference>
<dbReference type="OrthoDB" id="8243164at2"/>
<evidence type="ECO:0000313" key="2">
    <source>
        <dbReference type="Proteomes" id="UP000321304"/>
    </source>
</evidence>